<evidence type="ECO:0000313" key="2">
    <source>
        <dbReference type="Proteomes" id="UP000245626"/>
    </source>
</evidence>
<accession>A0ACD0NRQ9</accession>
<dbReference type="Proteomes" id="UP000245626">
    <property type="component" value="Unassembled WGS sequence"/>
</dbReference>
<proteinExistence type="predicted"/>
<protein>
    <submittedName>
        <fullName evidence="1">Uncharacterized protein</fullName>
    </submittedName>
</protein>
<dbReference type="EMBL" id="KZ820194">
    <property type="protein sequence ID" value="PWN48486.1"/>
    <property type="molecule type" value="Genomic_DNA"/>
</dbReference>
<gene>
    <name evidence="1" type="ORF">IE53DRAFT_363863</name>
</gene>
<keyword evidence="2" id="KW-1185">Reference proteome</keyword>
<name>A0ACD0NRQ9_9BASI</name>
<reference evidence="1 2" key="1">
    <citation type="journal article" date="2018" name="Mol. Biol. Evol.">
        <title>Broad Genomic Sampling Reveals a Smut Pathogenic Ancestry of the Fungal Clade Ustilaginomycotina.</title>
        <authorList>
            <person name="Kijpornyongpan T."/>
            <person name="Mondo S.J."/>
            <person name="Barry K."/>
            <person name="Sandor L."/>
            <person name="Lee J."/>
            <person name="Lipzen A."/>
            <person name="Pangilinan J."/>
            <person name="LaButti K."/>
            <person name="Hainaut M."/>
            <person name="Henrissat B."/>
            <person name="Grigoriev I.V."/>
            <person name="Spatafora J.W."/>
            <person name="Aime M.C."/>
        </authorList>
    </citation>
    <scope>NUCLEOTIDE SEQUENCE [LARGE SCALE GENOMIC DNA]</scope>
    <source>
        <strain evidence="1 2">SA 807</strain>
    </source>
</reference>
<sequence>MQWESVSISFLLFLLSSLSLPSKPACLEEDEEEEPTKGEGRKGILQMVNRRSSIASSSVQQQAESERNLVSCTIQILRQPLAFLAQSSSAHHASGSIDDVALSHESEIIVGSSPGRHLRHVHDHLRILLDVIQSPEFKSPDPHDLPVVDYDQRSRRRLPELETSCSVALEEFEKLVKRLEESFDGSGTIFGRRLKLRATTPVLVEMETTVGRELWVILTKELGLEIDPCFGVAPSTLVFREWRKNADEPNEPQQGLGETIRARL</sequence>
<evidence type="ECO:0000313" key="1">
    <source>
        <dbReference type="EMBL" id="PWN48486.1"/>
    </source>
</evidence>
<organism evidence="1 2">
    <name type="scientific">Violaceomyces palustris</name>
    <dbReference type="NCBI Taxonomy" id="1673888"/>
    <lineage>
        <taxon>Eukaryota</taxon>
        <taxon>Fungi</taxon>
        <taxon>Dikarya</taxon>
        <taxon>Basidiomycota</taxon>
        <taxon>Ustilaginomycotina</taxon>
        <taxon>Ustilaginomycetes</taxon>
        <taxon>Violaceomycetales</taxon>
        <taxon>Violaceomycetaceae</taxon>
        <taxon>Violaceomyces</taxon>
    </lineage>
</organism>